<dbReference type="EMBL" id="JAMTCJ010000003">
    <property type="protein sequence ID" value="MCP2176873.1"/>
    <property type="molecule type" value="Genomic_DNA"/>
</dbReference>
<feature type="compositionally biased region" description="Low complexity" evidence="5">
    <location>
        <begin position="36"/>
        <end position="46"/>
    </location>
</feature>
<feature type="signal peptide" evidence="6">
    <location>
        <begin position="1"/>
        <end position="21"/>
    </location>
</feature>
<keyword evidence="2" id="KW-0813">Transport</keyword>
<dbReference type="SUPFAM" id="SSF53822">
    <property type="entry name" value="Periplasmic binding protein-like I"/>
    <property type="match status" value="1"/>
</dbReference>
<dbReference type="InterPro" id="IPR028081">
    <property type="entry name" value="Leu-bd"/>
</dbReference>
<gene>
    <name evidence="8" type="ORF">LX13_002701</name>
</gene>
<dbReference type="Gene3D" id="3.40.50.2300">
    <property type="match status" value="2"/>
</dbReference>
<keyword evidence="4" id="KW-0029">Amino-acid transport</keyword>
<sequence length="457" mass="46522">MSSRHLMSGAVVVAVSVVALAGCSSSDSGDSGGSSGSPSESVSIESTPAPSGLGLSQKLNCPGGVEKATPGPVTTAPLKVGTLLPATGSLAYLGPPEFAGVKLAVTDINANGGVLGQPVQEITGDSGDTTTDTASATVDRELGSGAQVIVGAASSSVSLKVLDKIATAGAVMFSPANTSDEFTCYKDKGQYFRTAPADILQGQALAQTMAEDGVQRVSLLALNDPYGTGLAEQAQKNLEAAGIPADQIQKIIYDPNAQSFNAEVDQVKNFNPDGVAVIGFDESAKIITRMHEVGIGPTDGKSVYGVDGNMGNALGEAVGGGLLKGMKGTTPLTNTGAEFQARLKEADPKLIDYNYAGESYDATVITALAAAQAKSTNGRSIASQINSVTAGGEKCTAYKQCLDLVNQGKDIDYDGVTGTLDFNEAGEPSIGSYGILEFDGSNKLLEPTRKYVSVAGK</sequence>
<reference evidence="8 9" key="1">
    <citation type="submission" date="2022-06" db="EMBL/GenBank/DDBJ databases">
        <title>Genomic Encyclopedia of Archaeal and Bacterial Type Strains, Phase II (KMG-II): from individual species to whole genera.</title>
        <authorList>
            <person name="Goeker M."/>
        </authorList>
    </citation>
    <scope>NUCLEOTIDE SEQUENCE [LARGE SCALE GENOMIC DNA]</scope>
    <source>
        <strain evidence="8 9">DSM 44693</strain>
    </source>
</reference>
<keyword evidence="9" id="KW-1185">Reference proteome</keyword>
<dbReference type="RefSeq" id="WP_253661888.1">
    <property type="nucleotide sequence ID" value="NZ_BAAAJQ010000001.1"/>
</dbReference>
<dbReference type="PANTHER" id="PTHR30483">
    <property type="entry name" value="LEUCINE-SPECIFIC-BINDING PROTEIN"/>
    <property type="match status" value="1"/>
</dbReference>
<accession>A0ABT1HF70</accession>
<name>A0ABT1HF70_9NOCA</name>
<evidence type="ECO:0000313" key="8">
    <source>
        <dbReference type="EMBL" id="MCP2176873.1"/>
    </source>
</evidence>
<dbReference type="Proteomes" id="UP001206895">
    <property type="component" value="Unassembled WGS sequence"/>
</dbReference>
<feature type="chain" id="PRO_5046585000" evidence="6">
    <location>
        <begin position="22"/>
        <end position="457"/>
    </location>
</feature>
<dbReference type="CDD" id="cd06346">
    <property type="entry name" value="PBP1_ABC_ligand_binding-like"/>
    <property type="match status" value="1"/>
</dbReference>
<protein>
    <submittedName>
        <fullName evidence="8">Branched-chain amino acid transport system substrate-binding protein</fullName>
    </submittedName>
</protein>
<dbReference type="InterPro" id="IPR000709">
    <property type="entry name" value="Leu_Ile_Val-bd"/>
</dbReference>
<evidence type="ECO:0000256" key="2">
    <source>
        <dbReference type="ARBA" id="ARBA00022448"/>
    </source>
</evidence>
<evidence type="ECO:0000256" key="3">
    <source>
        <dbReference type="ARBA" id="ARBA00022729"/>
    </source>
</evidence>
<evidence type="ECO:0000256" key="5">
    <source>
        <dbReference type="SAM" id="MobiDB-lite"/>
    </source>
</evidence>
<evidence type="ECO:0000256" key="6">
    <source>
        <dbReference type="SAM" id="SignalP"/>
    </source>
</evidence>
<organism evidence="8 9">
    <name type="scientific">Williamsia maris</name>
    <dbReference type="NCBI Taxonomy" id="72806"/>
    <lineage>
        <taxon>Bacteria</taxon>
        <taxon>Bacillati</taxon>
        <taxon>Actinomycetota</taxon>
        <taxon>Actinomycetes</taxon>
        <taxon>Mycobacteriales</taxon>
        <taxon>Nocardiaceae</taxon>
        <taxon>Williamsia</taxon>
    </lineage>
</organism>
<feature type="domain" description="Leucine-binding protein" evidence="7">
    <location>
        <begin position="77"/>
        <end position="389"/>
    </location>
</feature>
<dbReference type="PRINTS" id="PR00337">
    <property type="entry name" value="LEUILEVALBP"/>
</dbReference>
<comment type="similarity">
    <text evidence="1">Belongs to the leucine-binding protein family.</text>
</comment>
<proteinExistence type="inferred from homology"/>
<dbReference type="InterPro" id="IPR051010">
    <property type="entry name" value="BCAA_transport"/>
</dbReference>
<comment type="caution">
    <text evidence="8">The sequence shown here is derived from an EMBL/GenBank/DDBJ whole genome shotgun (WGS) entry which is preliminary data.</text>
</comment>
<dbReference type="Pfam" id="PF13458">
    <property type="entry name" value="Peripla_BP_6"/>
    <property type="match status" value="1"/>
</dbReference>
<feature type="region of interest" description="Disordered" evidence="5">
    <location>
        <begin position="24"/>
        <end position="77"/>
    </location>
</feature>
<dbReference type="PANTHER" id="PTHR30483:SF6">
    <property type="entry name" value="PERIPLASMIC BINDING PROTEIN OF ABC TRANSPORTER FOR NATURAL AMINO ACIDS"/>
    <property type="match status" value="1"/>
</dbReference>
<dbReference type="PROSITE" id="PS51257">
    <property type="entry name" value="PROKAR_LIPOPROTEIN"/>
    <property type="match status" value="1"/>
</dbReference>
<evidence type="ECO:0000256" key="1">
    <source>
        <dbReference type="ARBA" id="ARBA00010062"/>
    </source>
</evidence>
<keyword evidence="3 6" id="KW-0732">Signal</keyword>
<evidence type="ECO:0000313" key="9">
    <source>
        <dbReference type="Proteomes" id="UP001206895"/>
    </source>
</evidence>
<evidence type="ECO:0000259" key="7">
    <source>
        <dbReference type="Pfam" id="PF13458"/>
    </source>
</evidence>
<evidence type="ECO:0000256" key="4">
    <source>
        <dbReference type="ARBA" id="ARBA00022970"/>
    </source>
</evidence>
<dbReference type="InterPro" id="IPR028082">
    <property type="entry name" value="Peripla_BP_I"/>
</dbReference>